<evidence type="ECO:0000259" key="4">
    <source>
        <dbReference type="PROSITE" id="PS50245"/>
    </source>
</evidence>
<sequence>MLRGRKVTNPTVSAAGGGSHRQDGDRGPNKLDRNEMAFVEALCFSIMVLIIEKFFCFFVDQKDYLFHLTKDLNRAWNNIHKVKTELRKIEHRLGESEHRAVLNEIYETSITDYSPRTDLNLTYDATDSGRAAFVDRHGWTSSARNKSHPNSRKVSRLEDKYQEMDGAGARSKMDKNDVKGTTHGKPGRSGMEVMSNGSRERKYKTGKNDASPHCVENADGMYGDLIGATGVTNDINSLGCDPLDMNQDTLTDSRAIRETEIRFLNNNLSTYDDVRWGQSVNPTNQNHLTHVSVTVPRARDSYHHERYPVRATHSNQAERERKWEVGSTDSAASDTSSQIGRKLKKTLKDLDFDALSKIKEKIRKQQQRSASPKENVNNNAGEGDDIPEDALSKIKEKIRKQQQRSASPKENVNNNAGEGDDIPEGEMNPMNGPHHHIHNEYEPILSRASYDLPPPDGADSQKRVRKVAAAPTVPSYKGFSEAEVRYKYADFKQPKVMDWRKREKKKKAALKLQEKKIEQATKEAVLEESKPKPKKLTRIVASGNKKPEKQSKKDIITTSSWRAGQELILRELGPAKTRRTSQTSEASVDVRPPATGASNHDNEMDRREEVTETKSATAIELERAKALSEEARKVLSDLNIGSENEDEERRGKENDENIVKRRRSSKRKASKTSEPEKQLSAKQRHYDQEEVRRFMQKQKADRMKQQREEERRKQRAQEMRSQQLEELRSKQKQTAQGPKRSSKSAGARGKGKTHDETFTHSPLAYKDLPRHHPFHEDLQSGSMATTDSERERHAGIPPRDEEEMEMSDDSSTLTGESLEAVTPTITPRVDLDDAKPKPKNSAQDRNSVQDGNLNSANVKTLGGLTFNVDGVLSKFSEALHSRGNDINSGYGGSGSSTGSQERPHVYGSEDPNTRSKADRIQAIMNTAATLQQKIQAETSKITGEKPELYNRRALSESEEEGDYVTRYDRITGAQQDFSVFSSNLPGQQRISRDAGPNEETMVESAAIRIQAAYRGHTVRQSLHWRLPSGDTVQTSHRRGLQEEEDTLTETDTISVTVTDELEEVSLTQRKVGSGLQDRDFHAGSRGVPQSDDFVIPRPTHPPSQSNRYSSWDSPSPDPYNVLSIFARHQKTQAGRPRSSASEMQGQQRTAVKDDFRAEPTHSQHSIPSKSTKVTSNFRTQSPSNARNSTSVKGQSAASAGSLRSETSQPVSGSQRNVYKSRSDATHPKVSGYSVTTADSHDSDEDTIEGDSYSQSFDSDEEKHSGKVSKLVSEKSSMKSGFRPVGGSHQASLNQREEVSIDEESPSMSLGRVSPPGEDSESRKTPPRLSPNSLERKFYLELNQLESMEESMRQLTGMERTRAVSMAQQESVSLAQMLKARQEAHEKDMMLLSNKAQLEAMEAMSGLETARLRGTAASQGAEEVLSRLSRPMESSDNIRPRKGSKQSVSHAPESTRSASRSYTQLTTRSTPDTSTRSQSSVDEVKTASDTQRGADSDSSIPSLSKAEGRDDSMKEDSISEELEDYTLDETMTEDEMERSFRSILPSESHRKRAKKQLDNVSVTSDEGSVSAPATPRYSMDDLGSFIGEDSFNKFTEEMVKQFMREEELRAQHQSSLLKLREKALMEKTKAELSWLEQQKQRIRNKGKDDNYPQINKRQRGLKMRLQEQQAEIKRLQEQNEAASRERQLILQQHEEISRLRNQTQKTKTKIGGRLGRPSEVHTEDEVSVFDEHSDAAAETKLKKDYKSDSEIYTEPKSVGKKGKAEGKAMEKMKKIHLDEKYLTVREQRLHDRRRNVEDLLKWKRRLDEEEEKIYKMEQTALKIWDGDKKDKDVKGSEKQKDNLKPPVRKDKKDTQTYSSIQEDSFVSEAISTAKDDSIKKSVTETPQTELVISAESSPEEVKGVSAERAAKYKTSLGRSASESSIPEEVLSQSSIEEATVTPKRKIKSSVIESSALNDSYGDNTFVDESTMATSRDKVSKKSPRSPLEKLNKQKINIPLAGRDFKTRRHGNRGRSSESESEESISHTDVSTYTETQSDLSDFEGRVRALTEELKRRKIQADKLKKERKKRRKDILKNKEEALKKQIEALDNQIDQLKSEIHNTTEREPSKVRPQILKPSVSPAKKLPEATTPKVVSNDDSGTDSTQSSPSVIEDKDSKPNSPVSKSTPVSSRIPAPLDKISEGSESSRSARRKDDSSVTEEIETAADDSSVSGVLKIPKSPVSEKQTTYKDDDSYSMDFERTPSLAGPPSERPPVSARSTEVSHLKSGFNDQISEAISAVCSEHIDDSVRSESFVKPLDLKKDFDEPISPQSSRPSSEKSEQSYTGRSTDLESASESEQFSAAPSDQPERLMREESVIDSITDVAQNTEDESEQYPVFQTTAKPQEEEDETPINSPRDSSDFSQIDDPMADFQLGDRVSVTTGDRKRRRGQLLFKGKVHFAPGVWAGVELEQPEGKTDGTEDGKQYFSCQPGFGIFVPGNDLMPAPTPTPRSISHLSAGSVTDESEEEPEVAKEQDLSKLISEADQNVREFEEKAEKQDKLADVITDQILEKVVSDEVNVINEISDKKVPPPVAPKPKKPATEAVQEDKENQVLMNGHLSPPESDSGKNSPLQKKIDASNKVVDNLLDDALTKMLKINKKKRNLNNNLKVTPDLVDLSVSPTKELMDVLGREDEEEEEDDQSNVPPRPSSPMPGSSPKNSRLKALDDDINSLLDNDFEEDEMFTGLTPTKDPPPYPGTPEPKMDMKKLADEMRIAVPHSSDQVRRIVASAVEIHFQHRTNGESINGLEPPESYFTQEELEEEGLENSSRRVYKKLLFDLTGELLKEIYKNELKEDPPPWQKPKQRRQKYFRGASPPKGVDTLTPIVQEAVIDMLGLNGSRKLDRNKWNVRKKKDHVDNILVQELREEEPEWVNYDNDEIAVKMQLTDNIFETLLTDTVHVMSKIYQKRKMAVNN</sequence>
<feature type="compositionally biased region" description="Basic and acidic residues" evidence="2">
    <location>
        <begin position="171"/>
        <end position="180"/>
    </location>
</feature>
<feature type="region of interest" description="Disordered" evidence="2">
    <location>
        <begin position="2561"/>
        <end position="2619"/>
    </location>
</feature>
<feature type="compositionally biased region" description="Polar residues" evidence="2">
    <location>
        <begin position="2158"/>
        <end position="2169"/>
    </location>
</feature>
<feature type="compositionally biased region" description="Polar residues" evidence="2">
    <location>
        <begin position="1444"/>
        <end position="1461"/>
    </location>
</feature>
<feature type="compositionally biased region" description="Basic and acidic residues" evidence="2">
    <location>
        <begin position="299"/>
        <end position="308"/>
    </location>
</feature>
<feature type="compositionally biased region" description="Basic and acidic residues" evidence="2">
    <location>
        <begin position="2096"/>
        <end position="2109"/>
    </location>
</feature>
<feature type="region of interest" description="Disordered" evidence="2">
    <location>
        <begin position="164"/>
        <end position="214"/>
    </location>
</feature>
<proteinExistence type="predicted"/>
<dbReference type="InterPro" id="IPR028750">
    <property type="entry name" value="CEP350/CC187"/>
</dbReference>
<feature type="compositionally biased region" description="Basic and acidic residues" evidence="2">
    <location>
        <begin position="767"/>
        <end position="778"/>
    </location>
</feature>
<feature type="region of interest" description="Disordered" evidence="2">
    <location>
        <begin position="2669"/>
        <end position="2701"/>
    </location>
</feature>
<feature type="compositionally biased region" description="Low complexity" evidence="2">
    <location>
        <begin position="327"/>
        <end position="337"/>
    </location>
</feature>
<evidence type="ECO:0000313" key="5">
    <source>
        <dbReference type="EnsemblMetazoa" id="G25305.1:cds"/>
    </source>
</evidence>
<feature type="compositionally biased region" description="Basic and acidic residues" evidence="2">
    <location>
        <begin position="20"/>
        <end position="29"/>
    </location>
</feature>
<dbReference type="GO" id="GO:0034453">
    <property type="term" value="P:microtubule anchoring"/>
    <property type="evidence" value="ECO:0007669"/>
    <property type="project" value="InterPro"/>
</dbReference>
<feature type="compositionally biased region" description="Basic and acidic residues" evidence="2">
    <location>
        <begin position="1824"/>
        <end position="1853"/>
    </location>
</feature>
<feature type="coiled-coil region" evidence="1">
    <location>
        <begin position="1624"/>
        <end position="1691"/>
    </location>
</feature>
<dbReference type="PANTHER" id="PTHR13958:SF3">
    <property type="entry name" value="CAP-GLY DOMAIN-CONTAINING PROTEIN-RELATED"/>
    <property type="match status" value="1"/>
</dbReference>
<feature type="compositionally biased region" description="Polar residues" evidence="2">
    <location>
        <begin position="369"/>
        <end position="380"/>
    </location>
</feature>
<feature type="compositionally biased region" description="Basic and acidic residues" evidence="2">
    <location>
        <begin position="600"/>
        <end position="612"/>
    </location>
</feature>
<dbReference type="CDD" id="cd23767">
    <property type="entry name" value="IQCD"/>
    <property type="match status" value="1"/>
</dbReference>
<feature type="compositionally biased region" description="Polar residues" evidence="2">
    <location>
        <begin position="1162"/>
        <end position="1219"/>
    </location>
</feature>
<accession>A0A8W8KUE4</accession>
<dbReference type="Pfam" id="PF01302">
    <property type="entry name" value="CAP_GLY"/>
    <property type="match status" value="1"/>
</dbReference>
<feature type="region of interest" description="Disordered" evidence="2">
    <location>
        <begin position="362"/>
        <end position="437"/>
    </location>
</feature>
<feature type="compositionally biased region" description="Low complexity" evidence="2">
    <location>
        <begin position="1462"/>
        <end position="1479"/>
    </location>
</feature>
<feature type="compositionally biased region" description="Low complexity" evidence="2">
    <location>
        <begin position="2331"/>
        <end position="2344"/>
    </location>
</feature>
<feature type="compositionally biased region" description="Polar residues" evidence="2">
    <location>
        <begin position="2489"/>
        <end position="2501"/>
    </location>
</feature>
<feature type="compositionally biased region" description="Polar residues" evidence="2">
    <location>
        <begin position="1915"/>
        <end position="1935"/>
    </location>
</feature>
<keyword evidence="6" id="KW-1185">Reference proteome</keyword>
<dbReference type="Pfam" id="PF14309">
    <property type="entry name" value="DUF4378"/>
    <property type="match status" value="1"/>
</dbReference>
<dbReference type="EnsemblMetazoa" id="G25305.1">
    <property type="protein sequence ID" value="G25305.1:cds"/>
    <property type="gene ID" value="G25305"/>
</dbReference>
<feature type="transmembrane region" description="Helical" evidence="3">
    <location>
        <begin position="36"/>
        <end position="55"/>
    </location>
</feature>
<feature type="compositionally biased region" description="Acidic residues" evidence="2">
    <location>
        <begin position="1517"/>
        <end position="1535"/>
    </location>
</feature>
<dbReference type="InterPro" id="IPR025486">
    <property type="entry name" value="DUF4378"/>
</dbReference>
<keyword evidence="3" id="KW-0472">Membrane</keyword>
<feature type="compositionally biased region" description="Acidic residues" evidence="2">
    <location>
        <begin position="2196"/>
        <end position="2205"/>
    </location>
</feature>
<feature type="compositionally biased region" description="Basic and acidic residues" evidence="2">
    <location>
        <begin position="1505"/>
        <end position="1516"/>
    </location>
</feature>
<feature type="compositionally biased region" description="Polar residues" evidence="2">
    <location>
        <begin position="2025"/>
        <end position="2038"/>
    </location>
</feature>
<feature type="compositionally biased region" description="Basic and acidic residues" evidence="2">
    <location>
        <begin position="2226"/>
        <end position="2240"/>
    </location>
</feature>
<organism evidence="5 6">
    <name type="scientific">Magallana gigas</name>
    <name type="common">Pacific oyster</name>
    <name type="synonym">Crassostrea gigas</name>
    <dbReference type="NCBI Taxonomy" id="29159"/>
    <lineage>
        <taxon>Eukaryota</taxon>
        <taxon>Metazoa</taxon>
        <taxon>Spiralia</taxon>
        <taxon>Lophotrochozoa</taxon>
        <taxon>Mollusca</taxon>
        <taxon>Bivalvia</taxon>
        <taxon>Autobranchia</taxon>
        <taxon>Pteriomorphia</taxon>
        <taxon>Ostreida</taxon>
        <taxon>Ostreoidea</taxon>
        <taxon>Ostreidae</taxon>
        <taxon>Magallana</taxon>
    </lineage>
</organism>
<keyword evidence="3" id="KW-1133">Transmembrane helix</keyword>
<feature type="region of interest" description="Disordered" evidence="2">
    <location>
        <begin position="2483"/>
        <end position="2518"/>
    </location>
</feature>
<evidence type="ECO:0000256" key="1">
    <source>
        <dbReference type="SAM" id="Coils"/>
    </source>
</evidence>
<dbReference type="InterPro" id="IPR000938">
    <property type="entry name" value="CAP-Gly_domain"/>
</dbReference>
<dbReference type="PANTHER" id="PTHR13958">
    <property type="entry name" value="CENTROSOME-ASSOCIATED PROTEIN 350"/>
    <property type="match status" value="1"/>
</dbReference>
<dbReference type="PROSITE" id="PS50245">
    <property type="entry name" value="CAP_GLY_2"/>
    <property type="match status" value="1"/>
</dbReference>
<feature type="region of interest" description="Disordered" evidence="2">
    <location>
        <begin position="1824"/>
        <end position="2042"/>
    </location>
</feature>
<dbReference type="PROSITE" id="PS50096">
    <property type="entry name" value="IQ"/>
    <property type="match status" value="1"/>
</dbReference>
<feature type="region of interest" description="Disordered" evidence="2">
    <location>
        <begin position="1129"/>
        <end position="1334"/>
    </location>
</feature>
<feature type="compositionally biased region" description="Basic residues" evidence="2">
    <location>
        <begin position="660"/>
        <end position="670"/>
    </location>
</feature>
<feature type="region of interest" description="Disordered" evidence="2">
    <location>
        <begin position="1029"/>
        <end position="1049"/>
    </location>
</feature>
<feature type="compositionally biased region" description="Basic and acidic residues" evidence="2">
    <location>
        <begin position="2346"/>
        <end position="2355"/>
    </location>
</feature>
<feature type="compositionally biased region" description="Polar residues" evidence="2">
    <location>
        <begin position="2391"/>
        <end position="2402"/>
    </location>
</feature>
<keyword evidence="1" id="KW-0175">Coiled coil</keyword>
<evidence type="ECO:0000256" key="3">
    <source>
        <dbReference type="SAM" id="Phobius"/>
    </source>
</evidence>
<dbReference type="Proteomes" id="UP000005408">
    <property type="component" value="Unassembled WGS sequence"/>
</dbReference>
<feature type="region of interest" description="Disordered" evidence="2">
    <location>
        <begin position="522"/>
        <end position="854"/>
    </location>
</feature>
<feature type="compositionally biased region" description="Polar residues" evidence="2">
    <location>
        <begin position="840"/>
        <end position="854"/>
    </location>
</feature>
<feature type="compositionally biased region" description="Basic and acidic residues" evidence="2">
    <location>
        <begin position="545"/>
        <end position="555"/>
    </location>
</feature>
<feature type="region of interest" description="Disordered" evidence="2">
    <location>
        <begin position="140"/>
        <end position="159"/>
    </location>
</feature>
<feature type="compositionally biased region" description="Basic and acidic residues" evidence="2">
    <location>
        <begin position="671"/>
        <end position="729"/>
    </location>
</feature>
<feature type="compositionally biased region" description="Basic and acidic residues" evidence="2">
    <location>
        <begin position="647"/>
        <end position="659"/>
    </location>
</feature>
<feature type="compositionally biased region" description="Polar residues" evidence="2">
    <location>
        <begin position="1138"/>
        <end position="1149"/>
    </location>
</feature>
<feature type="compositionally biased region" description="Polar residues" evidence="2">
    <location>
        <begin position="2132"/>
        <end position="2149"/>
    </location>
</feature>
<feature type="compositionally biased region" description="Polar residues" evidence="2">
    <location>
        <begin position="1949"/>
        <end position="1972"/>
    </location>
</feature>
<feature type="region of interest" description="Disordered" evidence="2">
    <location>
        <begin position="882"/>
        <end position="914"/>
    </location>
</feature>
<reference evidence="5" key="1">
    <citation type="submission" date="2022-08" db="UniProtKB">
        <authorList>
            <consortium name="EnsemblMetazoa"/>
        </authorList>
    </citation>
    <scope>IDENTIFICATION</scope>
    <source>
        <strain evidence="5">05x7-T-G4-1.051#20</strain>
    </source>
</reference>
<feature type="compositionally biased region" description="Basic and acidic residues" evidence="2">
    <location>
        <begin position="1715"/>
        <end position="1731"/>
    </location>
</feature>
<feature type="region of interest" description="Disordered" evidence="2">
    <location>
        <begin position="1068"/>
        <end position="1115"/>
    </location>
</feature>
<protein>
    <recommendedName>
        <fullName evidence="4">CAP-Gly domain-containing protein</fullName>
    </recommendedName>
</protein>
<evidence type="ECO:0000256" key="2">
    <source>
        <dbReference type="SAM" id="MobiDB-lite"/>
    </source>
</evidence>
<feature type="compositionally biased region" description="Basic and acidic residues" evidence="2">
    <location>
        <begin position="1150"/>
        <end position="1161"/>
    </location>
</feature>
<feature type="compositionally biased region" description="Acidic residues" evidence="2">
    <location>
        <begin position="2671"/>
        <end position="2680"/>
    </location>
</feature>
<evidence type="ECO:0000313" key="6">
    <source>
        <dbReference type="Proteomes" id="UP000005408"/>
    </source>
</evidence>
<dbReference type="Gene3D" id="2.30.30.190">
    <property type="entry name" value="CAP Gly-rich-like domain"/>
    <property type="match status" value="1"/>
</dbReference>
<feature type="region of interest" description="Disordered" evidence="2">
    <location>
        <begin position="2096"/>
        <end position="2266"/>
    </location>
</feature>
<feature type="compositionally biased region" description="Basic residues" evidence="2">
    <location>
        <begin position="145"/>
        <end position="154"/>
    </location>
</feature>
<feature type="region of interest" description="Disordered" evidence="2">
    <location>
        <begin position="1411"/>
        <end position="1580"/>
    </location>
</feature>
<dbReference type="InterPro" id="IPR036859">
    <property type="entry name" value="CAP-Gly_dom_sf"/>
</dbReference>
<feature type="region of interest" description="Disordered" evidence="2">
    <location>
        <begin position="1"/>
        <end position="29"/>
    </location>
</feature>
<feature type="region of interest" description="Disordered" evidence="2">
    <location>
        <begin position="1698"/>
        <end position="1731"/>
    </location>
</feature>
<name>A0A8W8KUE4_MAGGI</name>
<feature type="compositionally biased region" description="Polar residues" evidence="2">
    <location>
        <begin position="405"/>
        <end position="416"/>
    </location>
</feature>
<feature type="compositionally biased region" description="Polar residues" evidence="2">
    <location>
        <begin position="1557"/>
        <end position="1566"/>
    </location>
</feature>
<feature type="compositionally biased region" description="Polar residues" evidence="2">
    <location>
        <begin position="1882"/>
        <end position="1895"/>
    </location>
</feature>
<feature type="compositionally biased region" description="Polar residues" evidence="2">
    <location>
        <begin position="1486"/>
        <end position="1501"/>
    </location>
</feature>
<keyword evidence="3" id="KW-0812">Transmembrane</keyword>
<dbReference type="SUPFAM" id="SSF74924">
    <property type="entry name" value="Cap-Gly domain"/>
    <property type="match status" value="1"/>
</dbReference>
<dbReference type="GO" id="GO:0005813">
    <property type="term" value="C:centrosome"/>
    <property type="evidence" value="ECO:0007669"/>
    <property type="project" value="InterPro"/>
</dbReference>
<feature type="compositionally biased region" description="Basic and acidic residues" evidence="2">
    <location>
        <begin position="1872"/>
        <end position="1881"/>
    </location>
</feature>
<dbReference type="GO" id="GO:0008017">
    <property type="term" value="F:microtubule binding"/>
    <property type="evidence" value="ECO:0007669"/>
    <property type="project" value="InterPro"/>
</dbReference>
<dbReference type="SMART" id="SM01052">
    <property type="entry name" value="CAP_GLY"/>
    <property type="match status" value="1"/>
</dbReference>
<feature type="region of interest" description="Disordered" evidence="2">
    <location>
        <begin position="299"/>
        <end position="339"/>
    </location>
</feature>
<feature type="region of interest" description="Disordered" evidence="2">
    <location>
        <begin position="2285"/>
        <end position="2423"/>
    </location>
</feature>
<feature type="domain" description="CAP-Gly" evidence="4">
    <location>
        <begin position="2435"/>
        <end position="2477"/>
    </location>
</feature>
<feature type="compositionally biased region" description="Basic and acidic residues" evidence="2">
    <location>
        <begin position="620"/>
        <end position="635"/>
    </location>
</feature>
<feature type="compositionally biased region" description="Polar residues" evidence="2">
    <location>
        <begin position="1854"/>
        <end position="1863"/>
    </location>
</feature>
<feature type="compositionally biased region" description="Basic and acidic residues" evidence="2">
    <location>
        <begin position="522"/>
        <end position="531"/>
    </location>
</feature>